<proteinExistence type="predicted"/>
<name>A0AAV6LES5_9ERIC</name>
<comment type="caution">
    <text evidence="2">The sequence shown here is derived from an EMBL/GenBank/DDBJ whole genome shotgun (WGS) entry which is preliminary data.</text>
</comment>
<keyword evidence="1" id="KW-0472">Membrane</keyword>
<dbReference type="AlphaFoldDB" id="A0AAV6LES5"/>
<keyword evidence="3" id="KW-1185">Reference proteome</keyword>
<keyword evidence="1" id="KW-0812">Transmembrane</keyword>
<feature type="transmembrane region" description="Helical" evidence="1">
    <location>
        <begin position="87"/>
        <end position="110"/>
    </location>
</feature>
<accession>A0AAV6LES5</accession>
<keyword evidence="1" id="KW-1133">Transmembrane helix</keyword>
<gene>
    <name evidence="2" type="ORF">RHGRI_006159</name>
</gene>
<organism evidence="2 3">
    <name type="scientific">Rhododendron griersonianum</name>
    <dbReference type="NCBI Taxonomy" id="479676"/>
    <lineage>
        <taxon>Eukaryota</taxon>
        <taxon>Viridiplantae</taxon>
        <taxon>Streptophyta</taxon>
        <taxon>Embryophyta</taxon>
        <taxon>Tracheophyta</taxon>
        <taxon>Spermatophyta</taxon>
        <taxon>Magnoliopsida</taxon>
        <taxon>eudicotyledons</taxon>
        <taxon>Gunneridae</taxon>
        <taxon>Pentapetalae</taxon>
        <taxon>asterids</taxon>
        <taxon>Ericales</taxon>
        <taxon>Ericaceae</taxon>
        <taxon>Ericoideae</taxon>
        <taxon>Rhodoreae</taxon>
        <taxon>Rhododendron</taxon>
    </lineage>
</organism>
<evidence type="ECO:0000313" key="3">
    <source>
        <dbReference type="Proteomes" id="UP000823749"/>
    </source>
</evidence>
<sequence>MDSNVEVGLPKHAGHVQTLGFIYEVQINVRQVAINVPPLASQPSVLILHLLEQTFRMETSYLVWRVDPTFTGSTIAEERERGCFSHLWVAFSILVGGLLLDVLISITLGVSALPITSIIDAYLQDNLQVLPFCWYLELLCDLAWNSVISGVLDEQYTQRKTNENLGDHPSL</sequence>
<dbReference type="Proteomes" id="UP000823749">
    <property type="component" value="Chromosome 2"/>
</dbReference>
<protein>
    <submittedName>
        <fullName evidence="2">Uncharacterized protein</fullName>
    </submittedName>
</protein>
<evidence type="ECO:0000313" key="2">
    <source>
        <dbReference type="EMBL" id="KAG5563618.1"/>
    </source>
</evidence>
<dbReference type="EMBL" id="JACTNZ010000002">
    <property type="protein sequence ID" value="KAG5563618.1"/>
    <property type="molecule type" value="Genomic_DNA"/>
</dbReference>
<reference evidence="2" key="1">
    <citation type="submission" date="2020-08" db="EMBL/GenBank/DDBJ databases">
        <title>Plant Genome Project.</title>
        <authorList>
            <person name="Zhang R.-G."/>
        </authorList>
    </citation>
    <scope>NUCLEOTIDE SEQUENCE</scope>
    <source>
        <strain evidence="2">WSP0</strain>
        <tissue evidence="2">Leaf</tissue>
    </source>
</reference>
<evidence type="ECO:0000256" key="1">
    <source>
        <dbReference type="SAM" id="Phobius"/>
    </source>
</evidence>